<organism evidence="2 3">
    <name type="scientific">Patella caerulea</name>
    <name type="common">Rayed Mediterranean limpet</name>
    <dbReference type="NCBI Taxonomy" id="87958"/>
    <lineage>
        <taxon>Eukaryota</taxon>
        <taxon>Metazoa</taxon>
        <taxon>Spiralia</taxon>
        <taxon>Lophotrochozoa</taxon>
        <taxon>Mollusca</taxon>
        <taxon>Gastropoda</taxon>
        <taxon>Patellogastropoda</taxon>
        <taxon>Patelloidea</taxon>
        <taxon>Patellidae</taxon>
        <taxon>Patella</taxon>
    </lineage>
</organism>
<dbReference type="Proteomes" id="UP001347796">
    <property type="component" value="Unassembled WGS sequence"/>
</dbReference>
<gene>
    <name evidence="2" type="ORF">SNE40_004306</name>
</gene>
<name>A0AAN8K2M9_PATCE</name>
<evidence type="ECO:0000313" key="2">
    <source>
        <dbReference type="EMBL" id="KAK6188038.1"/>
    </source>
</evidence>
<sequence length="105" mass="12124">MEEGNNEDREGSKDGDSLEIKEKSRDQEIKETVGDLEEKGEKESIIEKEAALVEQMAFSDSWPEQVERESKEKERENAKRKAGQSNETSGREHGTRIKERKMKLK</sequence>
<comment type="caution">
    <text evidence="2">The sequence shown here is derived from an EMBL/GenBank/DDBJ whole genome shotgun (WGS) entry which is preliminary data.</text>
</comment>
<protein>
    <submittedName>
        <fullName evidence="2">Uncharacterized protein</fullName>
    </submittedName>
</protein>
<feature type="compositionally biased region" description="Basic and acidic residues" evidence="1">
    <location>
        <begin position="65"/>
        <end position="79"/>
    </location>
</feature>
<keyword evidence="3" id="KW-1185">Reference proteome</keyword>
<evidence type="ECO:0000256" key="1">
    <source>
        <dbReference type="SAM" id="MobiDB-lite"/>
    </source>
</evidence>
<proteinExistence type="predicted"/>
<evidence type="ECO:0000313" key="3">
    <source>
        <dbReference type="Proteomes" id="UP001347796"/>
    </source>
</evidence>
<feature type="region of interest" description="Disordered" evidence="1">
    <location>
        <begin position="56"/>
        <end position="105"/>
    </location>
</feature>
<accession>A0AAN8K2M9</accession>
<reference evidence="2 3" key="1">
    <citation type="submission" date="2024-01" db="EMBL/GenBank/DDBJ databases">
        <title>The genome of the rayed Mediterranean limpet Patella caerulea (Linnaeus, 1758).</title>
        <authorList>
            <person name="Anh-Thu Weber A."/>
            <person name="Halstead-Nussloch G."/>
        </authorList>
    </citation>
    <scope>NUCLEOTIDE SEQUENCE [LARGE SCALE GENOMIC DNA]</scope>
    <source>
        <strain evidence="2">AATW-2023a</strain>
        <tissue evidence="2">Whole specimen</tissue>
    </source>
</reference>
<dbReference type="EMBL" id="JAZGQO010000003">
    <property type="protein sequence ID" value="KAK6188038.1"/>
    <property type="molecule type" value="Genomic_DNA"/>
</dbReference>
<dbReference type="AlphaFoldDB" id="A0AAN8K2M9"/>
<feature type="region of interest" description="Disordered" evidence="1">
    <location>
        <begin position="1"/>
        <end position="44"/>
    </location>
</feature>